<dbReference type="KEGG" id="kmn:HW532_20685"/>
<name>A0A7S8C7P3_9HYPH</name>
<dbReference type="EC" id="3.1.2.4" evidence="2"/>
<dbReference type="Pfam" id="PF16113">
    <property type="entry name" value="ECH_2"/>
    <property type="match status" value="1"/>
</dbReference>
<dbReference type="Proteomes" id="UP000593594">
    <property type="component" value="Chromosome"/>
</dbReference>
<reference evidence="5 6" key="1">
    <citation type="submission" date="2020-06" db="EMBL/GenBank/DDBJ databases">
        <title>Genome sequence of 2 isolates from Red Sea Mangroves.</title>
        <authorList>
            <person name="Sefrji F."/>
            <person name="Michoud G."/>
            <person name="Merlino G."/>
            <person name="Daffonchio D."/>
        </authorList>
    </citation>
    <scope>NUCLEOTIDE SEQUENCE [LARGE SCALE GENOMIC DNA]</scope>
    <source>
        <strain evidence="5 6">R1DC25</strain>
    </source>
</reference>
<keyword evidence="6" id="KW-1185">Reference proteome</keyword>
<dbReference type="AlphaFoldDB" id="A0A7S8C7P3"/>
<dbReference type="InterPro" id="IPR029045">
    <property type="entry name" value="ClpP/crotonase-like_dom_sf"/>
</dbReference>
<sequence>MSEAEVLFETRGRAGIVTLNRPKALNALTLDMIREIHPVLERWAGDDRIGHVIVRAAGEKAFCAGGDIRKLYDWGREGHAIFLRFYWEEYRLNAAIKRFPKPYVALLDGITMGGGVGLSVHGSHRVASERLTFAMPETGIGLFPDVGGTYFLPRCPGETGLYLGLTGARLKVADALHAGIATHHVPSDRLDALTDALCATGDVDATVGDFCAEAGDAPLVGLREKIDRHFGRDSVEAILESLDADGGDWAENTAETVRGKSPTSLAIAYRQLREGAEKGFEDCMRLEYRIVNRIFRGHDFYEGIRAVVIDKDLAPRWDPPVLEAVDPNDIARYFAPLDEELSFD</sequence>
<evidence type="ECO:0000256" key="2">
    <source>
        <dbReference type="ARBA" id="ARBA00011915"/>
    </source>
</evidence>
<proteinExistence type="predicted"/>
<dbReference type="EMBL" id="CP058214">
    <property type="protein sequence ID" value="QPC44897.1"/>
    <property type="molecule type" value="Genomic_DNA"/>
</dbReference>
<accession>A0A7S8C7P3</accession>
<dbReference type="PANTHER" id="PTHR43176:SF3">
    <property type="entry name" value="3-HYDROXYISOBUTYRYL-COA HYDROLASE, MITOCHONDRIAL"/>
    <property type="match status" value="1"/>
</dbReference>
<organism evidence="5 6">
    <name type="scientific">Kaustia mangrovi</name>
    <dbReference type="NCBI Taxonomy" id="2593653"/>
    <lineage>
        <taxon>Bacteria</taxon>
        <taxon>Pseudomonadati</taxon>
        <taxon>Pseudomonadota</taxon>
        <taxon>Alphaproteobacteria</taxon>
        <taxon>Hyphomicrobiales</taxon>
        <taxon>Parvibaculaceae</taxon>
        <taxon>Kaustia</taxon>
    </lineage>
</organism>
<dbReference type="InterPro" id="IPR032259">
    <property type="entry name" value="HIBYL-CoA-H"/>
</dbReference>
<evidence type="ECO:0000256" key="3">
    <source>
        <dbReference type="ARBA" id="ARBA00022801"/>
    </source>
</evidence>
<comment type="catalytic activity">
    <reaction evidence="1">
        <text>3-hydroxy-2-methylpropanoyl-CoA + H2O = 3-hydroxy-2-methylpropanoate + CoA + H(+)</text>
        <dbReference type="Rhea" id="RHEA:20888"/>
        <dbReference type="ChEBI" id="CHEBI:11805"/>
        <dbReference type="ChEBI" id="CHEBI:15377"/>
        <dbReference type="ChEBI" id="CHEBI:15378"/>
        <dbReference type="ChEBI" id="CHEBI:57287"/>
        <dbReference type="ChEBI" id="CHEBI:57340"/>
        <dbReference type="EC" id="3.1.2.4"/>
    </reaction>
</comment>
<dbReference type="InterPro" id="IPR045004">
    <property type="entry name" value="ECH_dom"/>
</dbReference>
<dbReference type="GO" id="GO:0003860">
    <property type="term" value="F:3-hydroxyisobutyryl-CoA hydrolase activity"/>
    <property type="evidence" value="ECO:0007669"/>
    <property type="project" value="UniProtKB-EC"/>
</dbReference>
<keyword evidence="3" id="KW-0378">Hydrolase</keyword>
<feature type="domain" description="Enoyl-CoA hydratase/isomerase" evidence="4">
    <location>
        <begin position="15"/>
        <end position="334"/>
    </location>
</feature>
<gene>
    <name evidence="5" type="ORF">HW532_20685</name>
</gene>
<dbReference type="FunFam" id="3.90.226.10:FF:000026">
    <property type="entry name" value="3-hydroxyisobutyryl-CoA hydrolase, mitochondrial"/>
    <property type="match status" value="1"/>
</dbReference>
<dbReference type="PANTHER" id="PTHR43176">
    <property type="entry name" value="3-HYDROXYISOBUTYRYL-COA HYDROLASE-RELATED"/>
    <property type="match status" value="1"/>
</dbReference>
<dbReference type="Gene3D" id="3.90.226.10">
    <property type="entry name" value="2-enoyl-CoA Hydratase, Chain A, domain 1"/>
    <property type="match status" value="1"/>
</dbReference>
<evidence type="ECO:0000256" key="1">
    <source>
        <dbReference type="ARBA" id="ARBA00001709"/>
    </source>
</evidence>
<dbReference type="SUPFAM" id="SSF52096">
    <property type="entry name" value="ClpP/crotonase"/>
    <property type="match status" value="1"/>
</dbReference>
<dbReference type="CDD" id="cd06558">
    <property type="entry name" value="crotonase-like"/>
    <property type="match status" value="1"/>
</dbReference>
<protein>
    <recommendedName>
        <fullName evidence="2">3-hydroxyisobutyryl-CoA hydrolase</fullName>
        <ecNumber evidence="2">3.1.2.4</ecNumber>
    </recommendedName>
</protein>
<evidence type="ECO:0000313" key="5">
    <source>
        <dbReference type="EMBL" id="QPC44897.1"/>
    </source>
</evidence>
<dbReference type="NCBIfam" id="NF004127">
    <property type="entry name" value="PRK05617.1"/>
    <property type="match status" value="1"/>
</dbReference>
<dbReference type="GO" id="GO:0016853">
    <property type="term" value="F:isomerase activity"/>
    <property type="evidence" value="ECO:0007669"/>
    <property type="project" value="UniProtKB-KW"/>
</dbReference>
<evidence type="ECO:0000313" key="6">
    <source>
        <dbReference type="Proteomes" id="UP000593594"/>
    </source>
</evidence>
<dbReference type="RefSeq" id="WP_213162270.1">
    <property type="nucleotide sequence ID" value="NZ_CP058214.1"/>
</dbReference>
<dbReference type="GO" id="GO:0006574">
    <property type="term" value="P:L-valine catabolic process"/>
    <property type="evidence" value="ECO:0007669"/>
    <property type="project" value="TreeGrafter"/>
</dbReference>
<evidence type="ECO:0000259" key="4">
    <source>
        <dbReference type="Pfam" id="PF16113"/>
    </source>
</evidence>
<keyword evidence="5" id="KW-0413">Isomerase</keyword>